<evidence type="ECO:0000256" key="2">
    <source>
        <dbReference type="SAM" id="MobiDB-lite"/>
    </source>
</evidence>
<dbReference type="Pfam" id="PF00096">
    <property type="entry name" value="zf-C2H2"/>
    <property type="match status" value="1"/>
</dbReference>
<name>A0A9N7UR01_PLEPL</name>
<evidence type="ECO:0000313" key="4">
    <source>
        <dbReference type="EMBL" id="CAB1435068.1"/>
    </source>
</evidence>
<dbReference type="Gene3D" id="3.30.160.60">
    <property type="entry name" value="Classic Zinc Finger"/>
    <property type="match status" value="1"/>
</dbReference>
<dbReference type="SMART" id="SM00355">
    <property type="entry name" value="ZnF_C2H2"/>
    <property type="match status" value="1"/>
</dbReference>
<dbReference type="InterPro" id="IPR036236">
    <property type="entry name" value="Znf_C2H2_sf"/>
</dbReference>
<feature type="region of interest" description="Disordered" evidence="2">
    <location>
        <begin position="74"/>
        <end position="108"/>
    </location>
</feature>
<feature type="compositionally biased region" description="Basic and acidic residues" evidence="2">
    <location>
        <begin position="74"/>
        <end position="85"/>
    </location>
</feature>
<dbReference type="PROSITE" id="PS50157">
    <property type="entry name" value="ZINC_FINGER_C2H2_2"/>
    <property type="match status" value="1"/>
</dbReference>
<keyword evidence="1" id="KW-0863">Zinc-finger</keyword>
<proteinExistence type="predicted"/>
<feature type="domain" description="C2H2-type" evidence="3">
    <location>
        <begin position="194"/>
        <end position="221"/>
    </location>
</feature>
<keyword evidence="1" id="KW-0862">Zinc</keyword>
<evidence type="ECO:0000313" key="5">
    <source>
        <dbReference type="Proteomes" id="UP001153269"/>
    </source>
</evidence>
<accession>A0A9N7UR01</accession>
<keyword evidence="5" id="KW-1185">Reference proteome</keyword>
<protein>
    <recommendedName>
        <fullName evidence="3">C2H2-type domain-containing protein</fullName>
    </recommendedName>
</protein>
<dbReference type="Proteomes" id="UP001153269">
    <property type="component" value="Unassembled WGS sequence"/>
</dbReference>
<dbReference type="EMBL" id="CADEAL010001729">
    <property type="protein sequence ID" value="CAB1435068.1"/>
    <property type="molecule type" value="Genomic_DNA"/>
</dbReference>
<sequence length="390" mass="44858">MSSVQCLRDFVHERLTAAAEEIFRVFEQTVLEYEEEIDRQRRLLDIAWKPEIKLHRTVSELRPPELPEQHVCKEEELLTDQERNPSLDQEDPEPPQIKEEQEELCTSQEGEQLVLKQEDDTFMLTSPYEGSDHSEPEPTSEEQLLSHISPGAESRAQRGSEHVDPGPTRDEESQRNNSPPTQSPCSTHTGRRASACDTCGKAFRSNSDLKRHMRIHTELPEQHVCKEEELLTDQERNPSLDQEDPEPPQIKEEQEELCTSQEGEQLVLKQIQTFMLTSPYEGSDHIEPEPTREKSFSCDTVKRVGQNFSLLTTRHHPQVRSRASAARGKNLHSSSLNKKSESLWDFLSESLGFDRGGNDLVQRLTSVRQIVNWTFCVNRRDFPATLINLR</sequence>
<feature type="compositionally biased region" description="Polar residues" evidence="2">
    <location>
        <begin position="175"/>
        <end position="188"/>
    </location>
</feature>
<dbReference type="InterPro" id="IPR013087">
    <property type="entry name" value="Znf_C2H2_type"/>
</dbReference>
<gene>
    <name evidence="4" type="ORF">PLEPLA_LOCUS23163</name>
</gene>
<feature type="compositionally biased region" description="Basic and acidic residues" evidence="2">
    <location>
        <begin position="155"/>
        <end position="174"/>
    </location>
</feature>
<dbReference type="PROSITE" id="PS00028">
    <property type="entry name" value="ZINC_FINGER_C2H2_1"/>
    <property type="match status" value="1"/>
</dbReference>
<evidence type="ECO:0000259" key="3">
    <source>
        <dbReference type="PROSITE" id="PS50157"/>
    </source>
</evidence>
<organism evidence="4 5">
    <name type="scientific">Pleuronectes platessa</name>
    <name type="common">European plaice</name>
    <dbReference type="NCBI Taxonomy" id="8262"/>
    <lineage>
        <taxon>Eukaryota</taxon>
        <taxon>Metazoa</taxon>
        <taxon>Chordata</taxon>
        <taxon>Craniata</taxon>
        <taxon>Vertebrata</taxon>
        <taxon>Euteleostomi</taxon>
        <taxon>Actinopterygii</taxon>
        <taxon>Neopterygii</taxon>
        <taxon>Teleostei</taxon>
        <taxon>Neoteleostei</taxon>
        <taxon>Acanthomorphata</taxon>
        <taxon>Carangaria</taxon>
        <taxon>Pleuronectiformes</taxon>
        <taxon>Pleuronectoidei</taxon>
        <taxon>Pleuronectidae</taxon>
        <taxon>Pleuronectes</taxon>
    </lineage>
</organism>
<dbReference type="SUPFAM" id="SSF57667">
    <property type="entry name" value="beta-beta-alpha zinc fingers"/>
    <property type="match status" value="1"/>
</dbReference>
<dbReference type="AlphaFoldDB" id="A0A9N7UR01"/>
<evidence type="ECO:0000256" key="1">
    <source>
        <dbReference type="PROSITE-ProRule" id="PRU00042"/>
    </source>
</evidence>
<dbReference type="FunFam" id="3.30.160.60:FF:002248">
    <property type="entry name" value="Zinc finger and BTB domain-containing 40"/>
    <property type="match status" value="1"/>
</dbReference>
<dbReference type="GO" id="GO:0008270">
    <property type="term" value="F:zinc ion binding"/>
    <property type="evidence" value="ECO:0007669"/>
    <property type="project" value="UniProtKB-KW"/>
</dbReference>
<feature type="region of interest" description="Disordered" evidence="2">
    <location>
        <begin position="124"/>
        <end position="194"/>
    </location>
</feature>
<reference evidence="4" key="1">
    <citation type="submission" date="2020-03" db="EMBL/GenBank/DDBJ databases">
        <authorList>
            <person name="Weist P."/>
        </authorList>
    </citation>
    <scope>NUCLEOTIDE SEQUENCE</scope>
</reference>
<keyword evidence="1" id="KW-0479">Metal-binding</keyword>
<feature type="region of interest" description="Disordered" evidence="2">
    <location>
        <begin position="233"/>
        <end position="261"/>
    </location>
</feature>
<comment type="caution">
    <text evidence="4">The sequence shown here is derived from an EMBL/GenBank/DDBJ whole genome shotgun (WGS) entry which is preliminary data.</text>
</comment>